<evidence type="ECO:0000313" key="1">
    <source>
        <dbReference type="EMBL" id="EIE88324.1"/>
    </source>
</evidence>
<protein>
    <submittedName>
        <fullName evidence="1">Uncharacterized protein</fullName>
    </submittedName>
</protein>
<keyword evidence="2" id="KW-1185">Reference proteome</keyword>
<dbReference type="RefSeq" id="XP_067523720.1">
    <property type="nucleotide sequence ID" value="XM_067667619.1"/>
</dbReference>
<dbReference type="InParanoid" id="I1CIP4"/>
<dbReference type="EMBL" id="CH476742">
    <property type="protein sequence ID" value="EIE88324.1"/>
    <property type="molecule type" value="Genomic_DNA"/>
</dbReference>
<dbReference type="VEuPathDB" id="FungiDB:RO3G_13035"/>
<dbReference type="Proteomes" id="UP000009138">
    <property type="component" value="Unassembled WGS sequence"/>
</dbReference>
<dbReference type="AlphaFoldDB" id="I1CIP4"/>
<gene>
    <name evidence="1" type="ORF">RO3G_13035</name>
</gene>
<name>I1CIP4_RHIO9</name>
<organism evidence="1 2">
    <name type="scientific">Rhizopus delemar (strain RA 99-880 / ATCC MYA-4621 / FGSC 9543 / NRRL 43880)</name>
    <name type="common">Mucormycosis agent</name>
    <name type="synonym">Rhizopus arrhizus var. delemar</name>
    <dbReference type="NCBI Taxonomy" id="246409"/>
    <lineage>
        <taxon>Eukaryota</taxon>
        <taxon>Fungi</taxon>
        <taxon>Fungi incertae sedis</taxon>
        <taxon>Mucoromycota</taxon>
        <taxon>Mucoromycotina</taxon>
        <taxon>Mucoromycetes</taxon>
        <taxon>Mucorales</taxon>
        <taxon>Mucorineae</taxon>
        <taxon>Rhizopodaceae</taxon>
        <taxon>Rhizopus</taxon>
    </lineage>
</organism>
<reference evidence="1 2" key="1">
    <citation type="journal article" date="2009" name="PLoS Genet.">
        <title>Genomic analysis of the basal lineage fungus Rhizopus oryzae reveals a whole-genome duplication.</title>
        <authorList>
            <person name="Ma L.-J."/>
            <person name="Ibrahim A.S."/>
            <person name="Skory C."/>
            <person name="Grabherr M.G."/>
            <person name="Burger G."/>
            <person name="Butler M."/>
            <person name="Elias M."/>
            <person name="Idnurm A."/>
            <person name="Lang B.F."/>
            <person name="Sone T."/>
            <person name="Abe A."/>
            <person name="Calvo S.E."/>
            <person name="Corrochano L.M."/>
            <person name="Engels R."/>
            <person name="Fu J."/>
            <person name="Hansberg W."/>
            <person name="Kim J.-M."/>
            <person name="Kodira C.D."/>
            <person name="Koehrsen M.J."/>
            <person name="Liu B."/>
            <person name="Miranda-Saavedra D."/>
            <person name="O'Leary S."/>
            <person name="Ortiz-Castellanos L."/>
            <person name="Poulter R."/>
            <person name="Rodriguez-Romero J."/>
            <person name="Ruiz-Herrera J."/>
            <person name="Shen Y.-Q."/>
            <person name="Zeng Q."/>
            <person name="Galagan J."/>
            <person name="Birren B.W."/>
            <person name="Cuomo C.A."/>
            <person name="Wickes B.L."/>
        </authorList>
    </citation>
    <scope>NUCLEOTIDE SEQUENCE [LARGE SCALE GENOMIC DNA]</scope>
    <source>
        <strain evidence="2">RA 99-880 / ATCC MYA-4621 / FGSC 9543 / NRRL 43880</strain>
    </source>
</reference>
<sequence>MVFWTCLFTVTNFMVDQVRPERYLSIKTKRVALPGSF</sequence>
<accession>I1CIP4</accession>
<dbReference type="GeneID" id="93620000"/>
<dbReference type="OrthoDB" id="2287922at2759"/>
<evidence type="ECO:0000313" key="2">
    <source>
        <dbReference type="Proteomes" id="UP000009138"/>
    </source>
</evidence>
<proteinExistence type="predicted"/>